<reference evidence="5" key="1">
    <citation type="submission" date="2015-10" db="EMBL/GenBank/DDBJ databases">
        <authorList>
            <person name="Gilbert D.G."/>
        </authorList>
    </citation>
    <scope>NUCLEOTIDE SEQUENCE</scope>
</reference>
<keyword evidence="1" id="KW-0813">Transport</keyword>
<dbReference type="GO" id="GO:0005886">
    <property type="term" value="C:plasma membrane"/>
    <property type="evidence" value="ECO:0007669"/>
    <property type="project" value="TreeGrafter"/>
</dbReference>
<evidence type="ECO:0000256" key="1">
    <source>
        <dbReference type="ARBA" id="ARBA00022448"/>
    </source>
</evidence>
<proteinExistence type="predicted"/>
<name>A0A160TSR6_9ZZZZ</name>
<evidence type="ECO:0000259" key="4">
    <source>
        <dbReference type="PROSITE" id="PS50893"/>
    </source>
</evidence>
<dbReference type="SMART" id="SM00382">
    <property type="entry name" value="AAA"/>
    <property type="match status" value="1"/>
</dbReference>
<dbReference type="InterPro" id="IPR003593">
    <property type="entry name" value="AAA+_ATPase"/>
</dbReference>
<dbReference type="PANTHER" id="PTHR45772:SF9">
    <property type="entry name" value="CONSERVED COMPONENT OF ABC TRANSPORTER FOR NATURAL AMINO ACIDS"/>
    <property type="match status" value="1"/>
</dbReference>
<dbReference type="SUPFAM" id="SSF52540">
    <property type="entry name" value="P-loop containing nucleoside triphosphate hydrolases"/>
    <property type="match status" value="1"/>
</dbReference>
<dbReference type="EMBL" id="CZRL01000064">
    <property type="protein sequence ID" value="CUS51531.1"/>
    <property type="molecule type" value="Genomic_DNA"/>
</dbReference>
<dbReference type="InterPro" id="IPR017871">
    <property type="entry name" value="ABC_transporter-like_CS"/>
</dbReference>
<feature type="domain" description="ABC transporter" evidence="4">
    <location>
        <begin position="4"/>
        <end position="238"/>
    </location>
</feature>
<dbReference type="Pfam" id="PF00005">
    <property type="entry name" value="ABC_tran"/>
    <property type="match status" value="1"/>
</dbReference>
<keyword evidence="3 5" id="KW-0067">ATP-binding</keyword>
<dbReference type="GO" id="GO:0016887">
    <property type="term" value="F:ATP hydrolysis activity"/>
    <property type="evidence" value="ECO:0007669"/>
    <property type="project" value="InterPro"/>
</dbReference>
<evidence type="ECO:0000256" key="3">
    <source>
        <dbReference type="ARBA" id="ARBA00022840"/>
    </source>
</evidence>
<dbReference type="Gene3D" id="3.40.50.300">
    <property type="entry name" value="P-loop containing nucleotide triphosphate hydrolases"/>
    <property type="match status" value="1"/>
</dbReference>
<dbReference type="InterPro" id="IPR027417">
    <property type="entry name" value="P-loop_NTPase"/>
</dbReference>
<sequence length="255" mass="28151">MIELSVSRLNKRFGGNHVLKDVSFEVKGAEMIGLIGPNGAGKTTLTNVLDGAIKPNSGTVYLNGKRIDQLPPFEVAKSGLGRTFQVTRSFRRMTVLENLYVPALALRKSHIGHELKEQALEVLESLTLEHLRNEYARALSGGQQKLLELGRLLMLDPDIIILDEPFAGVHPKMMEVIYEYIRRVNEQGKAMIIISHQMDSIFALCKRLLVLNYGDLIADNTPDAVKNDSVVIEAYLGSTEDRSGTGQHDAAGEAQ</sequence>
<dbReference type="PROSITE" id="PS50893">
    <property type="entry name" value="ABC_TRANSPORTER_2"/>
    <property type="match status" value="1"/>
</dbReference>
<accession>A0A160TSR6</accession>
<evidence type="ECO:0000313" key="5">
    <source>
        <dbReference type="EMBL" id="CUS51531.1"/>
    </source>
</evidence>
<dbReference type="AlphaFoldDB" id="A0A160TSR6"/>
<dbReference type="InterPro" id="IPR051120">
    <property type="entry name" value="ABC_AA/LPS_Transport"/>
</dbReference>
<evidence type="ECO:0000256" key="2">
    <source>
        <dbReference type="ARBA" id="ARBA00022741"/>
    </source>
</evidence>
<protein>
    <submittedName>
        <fullName evidence="5">Branched-chain amino acid transport ATP-binding protein LivG (TC 3.A.1.4.1)</fullName>
    </submittedName>
</protein>
<dbReference type="PANTHER" id="PTHR45772">
    <property type="entry name" value="CONSERVED COMPONENT OF ABC TRANSPORTER FOR NATURAL AMINO ACIDS-RELATED"/>
    <property type="match status" value="1"/>
</dbReference>
<keyword evidence="2" id="KW-0547">Nucleotide-binding</keyword>
<dbReference type="InterPro" id="IPR003439">
    <property type="entry name" value="ABC_transporter-like_ATP-bd"/>
</dbReference>
<dbReference type="GO" id="GO:0005524">
    <property type="term" value="F:ATP binding"/>
    <property type="evidence" value="ECO:0007669"/>
    <property type="project" value="UniProtKB-KW"/>
</dbReference>
<dbReference type="PROSITE" id="PS00211">
    <property type="entry name" value="ABC_TRANSPORTER_1"/>
    <property type="match status" value="1"/>
</dbReference>
<organism evidence="5">
    <name type="scientific">hydrothermal vent metagenome</name>
    <dbReference type="NCBI Taxonomy" id="652676"/>
    <lineage>
        <taxon>unclassified sequences</taxon>
        <taxon>metagenomes</taxon>
        <taxon>ecological metagenomes</taxon>
    </lineage>
</organism>
<gene>
    <name evidence="5" type="ORF">MGWOODY_XGa2339</name>
</gene>